<reference evidence="7" key="1">
    <citation type="submission" date="2020-10" db="EMBL/GenBank/DDBJ databases">
        <authorList>
            <person name="Palmer J.M."/>
        </authorList>
    </citation>
    <scope>NUCLEOTIDE SEQUENCE</scope>
    <source>
        <strain evidence="7">UCD 2041</strain>
    </source>
</reference>
<evidence type="ECO:0000256" key="1">
    <source>
        <dbReference type="ARBA" id="ARBA00010919"/>
    </source>
</evidence>
<dbReference type="GO" id="GO:0006412">
    <property type="term" value="P:translation"/>
    <property type="evidence" value="ECO:0007669"/>
    <property type="project" value="InterPro"/>
</dbReference>
<feature type="domain" description="Pyridoxamine kinase/Phosphomethylpyrimidine kinase" evidence="6">
    <location>
        <begin position="116"/>
        <end position="380"/>
    </location>
</feature>
<comment type="cofactor">
    <cofactor evidence="5">
        <name>Zn(2+)</name>
        <dbReference type="ChEBI" id="CHEBI:29105"/>
    </cofactor>
    <text evidence="5">Binds 1 zinc ion per subunit.</text>
</comment>
<dbReference type="InterPro" id="IPR004399">
    <property type="entry name" value="HMP/HMP-P_kinase_dom"/>
</dbReference>
<name>A0A871R3A8_DEKBR</name>
<evidence type="ECO:0000256" key="5">
    <source>
        <dbReference type="RuleBase" id="RU000671"/>
    </source>
</evidence>
<dbReference type="GO" id="GO:0008902">
    <property type="term" value="F:hydroxymethylpyrimidine kinase activity"/>
    <property type="evidence" value="ECO:0007669"/>
    <property type="project" value="TreeGrafter"/>
</dbReference>
<keyword evidence="5" id="KW-0863">Zinc-finger</keyword>
<organism evidence="7 8">
    <name type="scientific">Dekkera bruxellensis</name>
    <name type="common">Brettanomyces custersii</name>
    <dbReference type="NCBI Taxonomy" id="5007"/>
    <lineage>
        <taxon>Eukaryota</taxon>
        <taxon>Fungi</taxon>
        <taxon>Dikarya</taxon>
        <taxon>Ascomycota</taxon>
        <taxon>Saccharomycotina</taxon>
        <taxon>Pichiomycetes</taxon>
        <taxon>Pichiales</taxon>
        <taxon>Pichiaceae</taxon>
        <taxon>Brettanomyces</taxon>
    </lineage>
</organism>
<dbReference type="Pfam" id="PF08543">
    <property type="entry name" value="Phos_pyr_kin"/>
    <property type="match status" value="1"/>
</dbReference>
<evidence type="ECO:0000259" key="6">
    <source>
        <dbReference type="Pfam" id="PF08543"/>
    </source>
</evidence>
<sequence>MVLVQDLLNPDPSTEAQKHKLKTLVQSPRSYFMDVKCPGCLKITTVFSHAQTPVTCDSCSTVLCTPTGGKCRLTEGCAFRRNFIEMNFDLVQVNNNTELVEPKRNIPKVLTIAGSDPSGGAGIEADIKSITVMGCYGLTCIDGITIQNTMGVYGKKVTELEGLTKILYSNFNNGSPIDAIKIGMMTEGIVQWFKSCYSHGMVKFLVVDPIISSSSGYNLAKMMLIKSAIDNVYLHATLLTPNFEEALKIIEILGHERSKYTSRNCLESFYMLAKDIACFTKCHAVLLKGGHMPLSKVNDTELVDVLYDPDNIDKFTIFKHGRIVGAKNTHGTGCTLSSAIASCLALGNSLQDAVQIGTSYVHNAMKFADSGLGKGKGPLNHIYYM</sequence>
<dbReference type="SUPFAM" id="SSF53613">
    <property type="entry name" value="Ribokinase-like"/>
    <property type="match status" value="1"/>
</dbReference>
<dbReference type="OrthoDB" id="5567124at2759"/>
<keyword evidence="2 5" id="KW-0862">Zinc</keyword>
<dbReference type="InterPro" id="IPR023407">
    <property type="entry name" value="Ribosomal_eS27_Zn-bd_dom_sf"/>
</dbReference>
<keyword evidence="4 5" id="KW-0687">Ribonucleoprotein</keyword>
<dbReference type="CDD" id="cd01169">
    <property type="entry name" value="HMPP_kinase"/>
    <property type="match status" value="1"/>
</dbReference>
<keyword evidence="3 5" id="KW-0689">Ribosomal protein</keyword>
<protein>
    <recommendedName>
        <fullName evidence="5">40S ribosomal protein S27</fullName>
    </recommendedName>
</protein>
<dbReference type="AlphaFoldDB" id="A0A871R3A8"/>
<gene>
    <name evidence="7" type="ORF">BRETT_000678</name>
</gene>
<dbReference type="EMBL" id="CP063136">
    <property type="protein sequence ID" value="QOU20963.1"/>
    <property type="molecule type" value="Genomic_DNA"/>
</dbReference>
<evidence type="ECO:0000313" key="8">
    <source>
        <dbReference type="Proteomes" id="UP000663131"/>
    </source>
</evidence>
<dbReference type="PROSITE" id="PS01168">
    <property type="entry name" value="RIBOSOMAL_S27E"/>
    <property type="match status" value="1"/>
</dbReference>
<dbReference type="FunFam" id="2.20.25.100:FF:000001">
    <property type="entry name" value="40S ribosomal protein S27"/>
    <property type="match status" value="1"/>
</dbReference>
<dbReference type="GO" id="GO:0022627">
    <property type="term" value="C:cytosolic small ribosomal subunit"/>
    <property type="evidence" value="ECO:0007669"/>
    <property type="project" value="UniProtKB-ARBA"/>
</dbReference>
<evidence type="ECO:0000256" key="4">
    <source>
        <dbReference type="ARBA" id="ARBA00023274"/>
    </source>
</evidence>
<dbReference type="InterPro" id="IPR011332">
    <property type="entry name" value="Ribosomal_zn-bd"/>
</dbReference>
<dbReference type="SUPFAM" id="SSF57829">
    <property type="entry name" value="Zn-binding ribosomal proteins"/>
    <property type="match status" value="1"/>
</dbReference>
<keyword evidence="5" id="KW-0479">Metal-binding</keyword>
<dbReference type="KEGG" id="bbrx:BRETT_000678"/>
<dbReference type="GO" id="GO:0009228">
    <property type="term" value="P:thiamine biosynthetic process"/>
    <property type="evidence" value="ECO:0007669"/>
    <property type="project" value="InterPro"/>
</dbReference>
<dbReference type="Gene3D" id="3.40.1190.20">
    <property type="match status" value="1"/>
</dbReference>
<dbReference type="Gene3D" id="2.20.25.100">
    <property type="entry name" value="Zn-binding ribosomal proteins"/>
    <property type="match status" value="1"/>
</dbReference>
<dbReference type="GO" id="GO:0008270">
    <property type="term" value="F:zinc ion binding"/>
    <property type="evidence" value="ECO:0007669"/>
    <property type="project" value="UniProtKB-KW"/>
</dbReference>
<dbReference type="GeneID" id="64572603"/>
<dbReference type="GO" id="GO:0003735">
    <property type="term" value="F:structural constituent of ribosome"/>
    <property type="evidence" value="ECO:0007669"/>
    <property type="project" value="InterPro"/>
</dbReference>
<dbReference type="InterPro" id="IPR000592">
    <property type="entry name" value="Ribosomal_eS27"/>
</dbReference>
<dbReference type="RefSeq" id="XP_041137456.1">
    <property type="nucleotide sequence ID" value="XM_041279242.1"/>
</dbReference>
<proteinExistence type="inferred from homology"/>
<dbReference type="Pfam" id="PF01667">
    <property type="entry name" value="Ribosomal_S27e"/>
    <property type="match status" value="1"/>
</dbReference>
<dbReference type="PANTHER" id="PTHR20858:SF17">
    <property type="entry name" value="HYDROXYMETHYLPYRIMIDINE_PHOSPHOMETHYLPYRIMIDINE KINASE THI20-RELATED"/>
    <property type="match status" value="1"/>
</dbReference>
<dbReference type="HAMAP" id="MF_00371">
    <property type="entry name" value="Ribosomal_eS27"/>
    <property type="match status" value="1"/>
</dbReference>
<evidence type="ECO:0000256" key="2">
    <source>
        <dbReference type="ARBA" id="ARBA00022833"/>
    </source>
</evidence>
<accession>A0A871R3A8</accession>
<evidence type="ECO:0000313" key="7">
    <source>
        <dbReference type="EMBL" id="QOU20963.1"/>
    </source>
</evidence>
<dbReference type="InterPro" id="IPR029056">
    <property type="entry name" value="Ribokinase-like"/>
</dbReference>
<comment type="similarity">
    <text evidence="1 5">Belongs to the eukaryotic ribosomal protein eS27 family.</text>
</comment>
<dbReference type="InterPro" id="IPR013749">
    <property type="entry name" value="PM/HMP-P_kinase-1"/>
</dbReference>
<evidence type="ECO:0000256" key="3">
    <source>
        <dbReference type="ARBA" id="ARBA00022980"/>
    </source>
</evidence>
<dbReference type="GO" id="GO:0008972">
    <property type="term" value="F:phosphomethylpyrimidine kinase activity"/>
    <property type="evidence" value="ECO:0007669"/>
    <property type="project" value="InterPro"/>
</dbReference>
<reference evidence="7" key="2">
    <citation type="journal article" name="BMC Genomics">
        <title>New genome assemblies reveal patterns of domestication and adaptation across Brettanomyces (Dekkera) species.</title>
        <authorList>
            <person name="Roach M.J."/>
            <person name="Borneman A.R."/>
        </authorList>
    </citation>
    <scope>NUCLEOTIDE SEQUENCE</scope>
    <source>
        <strain evidence="7">UCD 2041</strain>
    </source>
</reference>
<dbReference type="Proteomes" id="UP000663131">
    <property type="component" value="Chromosome 8"/>
</dbReference>
<dbReference type="PANTHER" id="PTHR20858">
    <property type="entry name" value="PHOSPHOMETHYLPYRIMIDINE KINASE"/>
    <property type="match status" value="1"/>
</dbReference>